<feature type="region of interest" description="Disordered" evidence="2">
    <location>
        <begin position="737"/>
        <end position="782"/>
    </location>
</feature>
<feature type="region of interest" description="Disordered" evidence="2">
    <location>
        <begin position="467"/>
        <end position="552"/>
    </location>
</feature>
<evidence type="ECO:0000313" key="3">
    <source>
        <dbReference type="EMBL" id="GFR40405.1"/>
    </source>
</evidence>
<evidence type="ECO:0000256" key="1">
    <source>
        <dbReference type="SAM" id="Coils"/>
    </source>
</evidence>
<evidence type="ECO:0008006" key="5">
    <source>
        <dbReference type="Google" id="ProtNLM"/>
    </source>
</evidence>
<protein>
    <recommendedName>
        <fullName evidence="5">EF-hand domain-containing protein</fullName>
    </recommendedName>
</protein>
<feature type="coiled-coil region" evidence="1">
    <location>
        <begin position="942"/>
        <end position="969"/>
    </location>
</feature>
<feature type="compositionally biased region" description="Gly residues" evidence="2">
    <location>
        <begin position="539"/>
        <end position="548"/>
    </location>
</feature>
<sequence>MSADILQQLAAATGMQDGPGKKSTGVKDEPARVLLVTTVDVGGGASERIEVRAGENPEDVARAFCQQHHLPDAIIAPLAAHLDENLRKAALSRMQQATAQPQDARTPQSGPDATDPAASGMLAPPQHSKSPQRPGQVATAPPCSGGAAPPKQPQYSFGTGMDDRLYEQLSSKLLDESQAPSARRGNWVSASEVLSGAAGPGGGGGSNGGAGSGMNSKRSSGGVSNFGGQQGGYGRLTTSAAPSPRYGDARNRDSVHMRLYATAQERAARQEERRRMANAEQVAAIAASRSSMSWISAEMMRGRGAGGAFDNYGEMLYAEGVESLMNRLKRAQLERKQREDQELEGVTFAPAITKKAWELKQRERTSCSGSMDGMSAEDYEKWQRLHLRGMSKCTQERLEQLRQQREAAEVAECTFRPRINKNSESLMTERAETLKSQKMSYHEQLFADAQRRQNKMEDLQRWYPDGVTFQPQINKDPRSQEYVRRSWDRMSKQVQRHQGQGGQQQGQGLSCGGSVMASTASTGSPHEQQQGRQQQLVAAGGGPAGNGAGAQQPQISVVDRLYAEWERKQAKLEAARQVLHGPIDPVTNKPLFQPEICRGPRGSVAHARSSRGGRHIGEHLYRAAQDLAAKRAAAEEAERRAAEEDASRSRTTAVSQRMFTELKLKRFRQIFEYLDEAGSGFLDLLAALGRAPPCEDPSQPPCRHPRVDNLDGEVLLDVEAAADLWARANGLLLSPEDQRQASGLTGEGSTAEADSPRTYSASTSGLGLSPRPRSQQPGTSAPGYSYVLSEPCPPLNLGMFTSCMEEALRQRRGPRAYLVPSPAPKQAPAHSFRPAINPRSRALAAKSRPDNASTFELLHRVAAKTAERLEALRRQKEEAGMEGCTFQPQLNPNRNIIAGRSTVGRSGGMGSRHGSLNTSSFAVAAAGIAAAGVGGAAGAAAAAAAQAAADAKRRELQQHLAELQLATNTAVSKQAELLQHRAESGGGAEDKEVDGGDEALDAELHQFSLLEQELRDMQALTQVAIDDHDRQQQLLAAAAAQAQAQAQHQQAVHPGSGGVPQGGLQELAMSLGVGPGAAAGASINGRLFSDP</sequence>
<dbReference type="AlphaFoldDB" id="A0AAD3DEP6"/>
<comment type="caution">
    <text evidence="3">The sequence shown here is derived from an EMBL/GenBank/DDBJ whole genome shotgun (WGS) entry which is preliminary data.</text>
</comment>
<feature type="region of interest" description="Disordered" evidence="2">
    <location>
        <begin position="91"/>
        <end position="160"/>
    </location>
</feature>
<dbReference type="Gene3D" id="3.10.20.870">
    <property type="entry name" value="PFU (PLAA family ubiquitin binding), C-terminal domain"/>
    <property type="match status" value="1"/>
</dbReference>
<feature type="compositionally biased region" description="Gly residues" evidence="2">
    <location>
        <begin position="198"/>
        <end position="212"/>
    </location>
</feature>
<dbReference type="InterPro" id="IPR038122">
    <property type="entry name" value="PFU_sf"/>
</dbReference>
<evidence type="ECO:0000256" key="2">
    <source>
        <dbReference type="SAM" id="MobiDB-lite"/>
    </source>
</evidence>
<name>A0AAD3DEP6_9CHLO</name>
<feature type="compositionally biased region" description="Gly residues" evidence="2">
    <location>
        <begin position="224"/>
        <end position="234"/>
    </location>
</feature>
<feature type="compositionally biased region" description="Polar residues" evidence="2">
    <location>
        <begin position="93"/>
        <end position="111"/>
    </location>
</feature>
<feature type="compositionally biased region" description="Basic and acidic residues" evidence="2">
    <location>
        <begin position="475"/>
        <end position="491"/>
    </location>
</feature>
<organism evidence="3 4">
    <name type="scientific">Astrephomene gubernaculifera</name>
    <dbReference type="NCBI Taxonomy" id="47775"/>
    <lineage>
        <taxon>Eukaryota</taxon>
        <taxon>Viridiplantae</taxon>
        <taxon>Chlorophyta</taxon>
        <taxon>core chlorophytes</taxon>
        <taxon>Chlorophyceae</taxon>
        <taxon>CS clade</taxon>
        <taxon>Chlamydomonadales</taxon>
        <taxon>Astrephomenaceae</taxon>
        <taxon>Astrephomene</taxon>
    </lineage>
</organism>
<keyword evidence="1" id="KW-0175">Coiled coil</keyword>
<feature type="compositionally biased region" description="Gly residues" evidence="2">
    <location>
        <begin position="499"/>
        <end position="511"/>
    </location>
</feature>
<reference evidence="3 4" key="1">
    <citation type="journal article" date="2021" name="Sci. Rep.">
        <title>Genome sequencing of the multicellular alga Astrephomene provides insights into convergent evolution of germ-soma differentiation.</title>
        <authorList>
            <person name="Yamashita S."/>
            <person name="Yamamoto K."/>
            <person name="Matsuzaki R."/>
            <person name="Suzuki S."/>
            <person name="Yamaguchi H."/>
            <person name="Hirooka S."/>
            <person name="Minakuchi Y."/>
            <person name="Miyagishima S."/>
            <person name="Kawachi M."/>
            <person name="Toyoda A."/>
            <person name="Nozaki H."/>
        </authorList>
    </citation>
    <scope>NUCLEOTIDE SEQUENCE [LARGE SCALE GENOMIC DNA]</scope>
    <source>
        <strain evidence="3 4">NIES-4017</strain>
    </source>
</reference>
<feature type="compositionally biased region" description="Low complexity" evidence="2">
    <location>
        <begin position="528"/>
        <end position="538"/>
    </location>
</feature>
<evidence type="ECO:0000313" key="4">
    <source>
        <dbReference type="Proteomes" id="UP001054857"/>
    </source>
</evidence>
<dbReference type="EMBL" id="BMAR01000001">
    <property type="protein sequence ID" value="GFR40405.1"/>
    <property type="molecule type" value="Genomic_DNA"/>
</dbReference>
<keyword evidence="4" id="KW-1185">Reference proteome</keyword>
<feature type="region of interest" description="Disordered" evidence="2">
    <location>
        <begin position="9"/>
        <end position="29"/>
    </location>
</feature>
<feature type="coiled-coil region" evidence="1">
    <location>
        <begin position="620"/>
        <end position="647"/>
    </location>
</feature>
<accession>A0AAD3DEP6</accession>
<gene>
    <name evidence="3" type="ORF">Agub_g957</name>
</gene>
<dbReference type="Proteomes" id="UP001054857">
    <property type="component" value="Unassembled WGS sequence"/>
</dbReference>
<proteinExistence type="predicted"/>
<feature type="compositionally biased region" description="Polar residues" evidence="2">
    <location>
        <begin position="516"/>
        <end position="527"/>
    </location>
</feature>
<dbReference type="PANTHER" id="PTHR35381">
    <property type="entry name" value="EF-HAND DOMAIN-CONTAINING PROTEIN"/>
    <property type="match status" value="1"/>
</dbReference>
<feature type="region of interest" description="Disordered" evidence="2">
    <location>
        <begin position="198"/>
        <end position="250"/>
    </location>
</feature>
<feature type="region of interest" description="Disordered" evidence="2">
    <location>
        <begin position="591"/>
        <end position="612"/>
    </location>
</feature>
<dbReference type="PANTHER" id="PTHR35381:SF1">
    <property type="entry name" value="EF-HAND DOMAIN-CONTAINING PROTEIN"/>
    <property type="match status" value="1"/>
</dbReference>
<feature type="compositionally biased region" description="Polar residues" evidence="2">
    <location>
        <begin position="757"/>
        <end position="779"/>
    </location>
</feature>